<dbReference type="AlphaFoldDB" id="A0A8X7T0I3"/>
<dbReference type="GO" id="GO:0047372">
    <property type="term" value="F:monoacylglycerol lipase activity"/>
    <property type="evidence" value="ECO:0007669"/>
    <property type="project" value="TreeGrafter"/>
</dbReference>
<organism evidence="3 4">
    <name type="scientific">Tilletia controversa</name>
    <name type="common">dwarf bunt fungus</name>
    <dbReference type="NCBI Taxonomy" id="13291"/>
    <lineage>
        <taxon>Eukaryota</taxon>
        <taxon>Fungi</taxon>
        <taxon>Dikarya</taxon>
        <taxon>Basidiomycota</taxon>
        <taxon>Ustilaginomycotina</taxon>
        <taxon>Exobasidiomycetes</taxon>
        <taxon>Tilletiales</taxon>
        <taxon>Tilletiaceae</taxon>
        <taxon>Tilletia</taxon>
    </lineage>
</organism>
<name>A0A8X7T0I3_9BASI</name>
<reference evidence="3" key="1">
    <citation type="submission" date="2016-04" db="EMBL/GenBank/DDBJ databases">
        <authorList>
            <person name="Nguyen H.D."/>
            <person name="Samba Siva P."/>
            <person name="Cullis J."/>
            <person name="Levesque C.A."/>
            <person name="Hambleton S."/>
        </authorList>
    </citation>
    <scope>NUCLEOTIDE SEQUENCE</scope>
    <source>
        <strain evidence="3">DAOMC 236426</strain>
    </source>
</reference>
<evidence type="ECO:0000313" key="3">
    <source>
        <dbReference type="EMBL" id="KAE8255133.1"/>
    </source>
</evidence>
<dbReference type="GO" id="GO:0008126">
    <property type="term" value="F:acetylesterase activity"/>
    <property type="evidence" value="ECO:0007669"/>
    <property type="project" value="TreeGrafter"/>
</dbReference>
<comment type="similarity">
    <text evidence="1">Belongs to the AB hydrolase superfamily. AB hydrolase 4 family.</text>
</comment>
<dbReference type="PANTHER" id="PTHR10794">
    <property type="entry name" value="ABHYDROLASE DOMAIN-CONTAINING PROTEIN"/>
    <property type="match status" value="1"/>
</dbReference>
<reference evidence="3" key="2">
    <citation type="journal article" date="2019" name="IMA Fungus">
        <title>Genome sequencing and comparison of five Tilletia species to identify candidate genes for the detection of regulated species infecting wheat.</title>
        <authorList>
            <person name="Nguyen H.D.T."/>
            <person name="Sultana T."/>
            <person name="Kesanakurti P."/>
            <person name="Hambleton S."/>
        </authorList>
    </citation>
    <scope>NUCLEOTIDE SEQUENCE</scope>
    <source>
        <strain evidence="3">DAOMC 236426</strain>
    </source>
</reference>
<gene>
    <name evidence="3" type="ORF">A4X06_0g571</name>
</gene>
<protein>
    <recommendedName>
        <fullName evidence="2">AB hydrolase-1 domain-containing protein</fullName>
    </recommendedName>
</protein>
<dbReference type="EMBL" id="LWDE02000030">
    <property type="protein sequence ID" value="KAE8255133.1"/>
    <property type="molecule type" value="Genomic_DNA"/>
</dbReference>
<dbReference type="SUPFAM" id="SSF53474">
    <property type="entry name" value="alpha/beta-Hydrolases"/>
    <property type="match status" value="1"/>
</dbReference>
<comment type="caution">
    <text evidence="3">The sequence shown here is derived from an EMBL/GenBank/DDBJ whole genome shotgun (WGS) entry which is preliminary data.</text>
</comment>
<feature type="domain" description="AB hydrolase-1" evidence="2">
    <location>
        <begin position="167"/>
        <end position="441"/>
    </location>
</feature>
<dbReference type="PANTHER" id="PTHR10794:SF63">
    <property type="entry name" value="ALPHA_BETA HYDROLASE 1, ISOFORM A"/>
    <property type="match status" value="1"/>
</dbReference>
<dbReference type="GO" id="GO:0051793">
    <property type="term" value="P:medium-chain fatty acid catabolic process"/>
    <property type="evidence" value="ECO:0007669"/>
    <property type="project" value="TreeGrafter"/>
</dbReference>
<evidence type="ECO:0000259" key="2">
    <source>
        <dbReference type="Pfam" id="PF00561"/>
    </source>
</evidence>
<accession>A0A8X7T0I3</accession>
<sequence length="769" mass="84342">MGVIAQGKRGSALRSPVLSSNAFPFRSSLCPAWLSFLSASPAPAPAPAPSCWPAFKLQDVAAMLLFARASSSSQQKATLIRSALPNLQRLVAEQCPSLTPSSKSAFRPSPFLRTGHLQTLYASICDTTQIDKIPFYRKLIMTPDGGLIALDITAFPSEGKHDDDETPTLIVTHGLTGGSSESYVRAVLHPLCSPKAEGGKGYRAVVINSRGCAHTPVTSPQLYSASKTADVRCALLWATRAFPNSPLIGIGFSLGANFIAKTTAEDGEDTPFVSVIPVAAPWDLLRGSEALEGDGPGGSILSSTYSNVLASNLRAVIGSHCATLALHTPLKPHLAALLRPLKSKTEYYQYCQAHQTADEGEWTIPAGRPEGSHLVTPKSLRHVDDTITRLGGGHSHPYGEFPLRSAKAYYVQGGAGQTRLLQNVRVPMLALNADDDPIVPLPVLAGVFEIMGDQAKEVYNQFATKFKLPHHVPWHSTEEVKEEQKRWKEQSSLSADPAPVVNENVTLAYTRGGGHLGWYTGSRPTRWLAKPIGEWVDMISHRVERARELARAEAEEFSSISGKGSLVNEDERRERDWAMRSFNKSLWRRDEQSAQRDDDHRRIRTVEVQVELVDERKLPVYDFETSDFAKHPEQVPKSGKAAPPISPLRSKVPFLLTKLLEHAPLVHPKDASIGWHNDPKQRRPVYDGSWEQGKIINLTMHIDSEHPEVGFAELPADSQVAGVGVTFDAASEVPGQSEEEEKWFKANTKKSWYKAWRKSSSRAGVVRGL</sequence>
<dbReference type="InterPro" id="IPR050960">
    <property type="entry name" value="AB_hydrolase_4_sf"/>
</dbReference>
<dbReference type="GO" id="GO:0051792">
    <property type="term" value="P:medium-chain fatty acid biosynthetic process"/>
    <property type="evidence" value="ECO:0007669"/>
    <property type="project" value="TreeGrafter"/>
</dbReference>
<keyword evidence="4" id="KW-1185">Reference proteome</keyword>
<proteinExistence type="inferred from homology"/>
<dbReference type="Pfam" id="PF00561">
    <property type="entry name" value="Abhydrolase_1"/>
    <property type="match status" value="1"/>
</dbReference>
<evidence type="ECO:0000313" key="4">
    <source>
        <dbReference type="Proteomes" id="UP000077684"/>
    </source>
</evidence>
<evidence type="ECO:0000256" key="1">
    <source>
        <dbReference type="ARBA" id="ARBA00010884"/>
    </source>
</evidence>
<dbReference type="InterPro" id="IPR029058">
    <property type="entry name" value="AB_hydrolase_fold"/>
</dbReference>
<dbReference type="Gene3D" id="3.40.50.1820">
    <property type="entry name" value="alpha/beta hydrolase"/>
    <property type="match status" value="1"/>
</dbReference>
<dbReference type="InterPro" id="IPR000073">
    <property type="entry name" value="AB_hydrolase_1"/>
</dbReference>
<dbReference type="Proteomes" id="UP000077684">
    <property type="component" value="Unassembled WGS sequence"/>
</dbReference>